<proteinExistence type="predicted"/>
<name>A0A2H4J056_9CAUD</name>
<organism evidence="1">
    <name type="scientific">uncultured Caudovirales phage</name>
    <dbReference type="NCBI Taxonomy" id="2100421"/>
    <lineage>
        <taxon>Viruses</taxon>
        <taxon>Duplodnaviria</taxon>
        <taxon>Heunggongvirae</taxon>
        <taxon>Uroviricota</taxon>
        <taxon>Caudoviricetes</taxon>
        <taxon>Peduoviridae</taxon>
        <taxon>Maltschvirus</taxon>
        <taxon>Maltschvirus maltsch</taxon>
    </lineage>
</organism>
<reference evidence="1" key="1">
    <citation type="submission" date="2017-06" db="EMBL/GenBank/DDBJ databases">
        <title>Novel phages from South African skin metaviromes.</title>
        <authorList>
            <person name="van Zyl L.J."/>
            <person name="Abrahams Y."/>
            <person name="Stander E.A."/>
            <person name="Kirby B.M."/>
            <person name="Clavaud C."/>
            <person name="Farcet C."/>
            <person name="Breton L."/>
            <person name="Trindade M.I."/>
        </authorList>
    </citation>
    <scope>NUCLEOTIDE SEQUENCE</scope>
</reference>
<dbReference type="Gene3D" id="3.40.50.300">
    <property type="entry name" value="P-loop containing nucleotide triphosphate hydrolases"/>
    <property type="match status" value="1"/>
</dbReference>
<protein>
    <submittedName>
        <fullName evidence="1">Uncharacterized protein</fullName>
    </submittedName>
</protein>
<dbReference type="SUPFAM" id="SSF52540">
    <property type="entry name" value="P-loop containing nucleoside triphosphate hydrolases"/>
    <property type="match status" value="1"/>
</dbReference>
<sequence>MKSMPLDKYFEIIRPTYIYLKIIPHKSNKNNNSSTIAKSISTMFKSIKHRIEKVEKKYIYKTNWKCSYMIELNKNEVNDINFYFIVPAHYKNLAIEKIKEVWYRSDIIEVANIKPFSNNAVKYQLNYKKDDALSLKVDKKSNEPLNSILNVFDIMEDGDRVSILHNFGYYGEYMWQNNYKNSINNWKAHKLLEKEKGSGYFVKAVASICIELLQFVLDIFMDLLGGENNKNNNSNLLENAISIINGNKLTLSNGTLKKGKLTVLKTQIVVVAESKDINRATTNALSVCQSYKTLEEDNTLVYKKAKKSFEIEDRTLDGVGENICSIDECHNFLQSPGRDILNKFNIKHTKVIENPLPIELTKGNKHLGRVRYKGEDYEAYLENEYNIGNLPLVLIGSQGGGKTTFMANYAKNCINSDEGLIIIDFIKNCELSNDIKNCIKNKNVIEIDLGNEKTIQGLGFNEIKITEDMSAFNKLKFANIQSQQIMDLIDSISVGDPLSSRMRRFLNSAATIAFVLGYSSIKDVINCLEDYKVRKNYISSLEKELREQLEDEIKTLQELDEWSKKTKDNPEIEIVGTKDTKIEHILDRISMLREDFKLKYMYNKTLDKNIDLVDCMEEGKTILFKMKESDFPTKMSKNVLVTYLISKIWLASQFRGMKSDKPKRCNILIDEVFQAPTAMKKLEYILPQSRKFGCKFIFSTQYIRQLEKIFDTLEASGSSYMLLKGCLEDDFNHFKNKIDEFEFEDLKDMPQYSSMNLIYYSGGYASFISKLPPPIKS</sequence>
<evidence type="ECO:0000313" key="1">
    <source>
        <dbReference type="EMBL" id="ASN68320.1"/>
    </source>
</evidence>
<accession>A0A2H4J056</accession>
<dbReference type="InterPro" id="IPR027417">
    <property type="entry name" value="P-loop_NTPase"/>
</dbReference>
<gene>
    <name evidence="1" type="ORF">10S11_58</name>
</gene>
<dbReference type="EMBL" id="MF417875">
    <property type="protein sequence ID" value="ASN68320.1"/>
    <property type="molecule type" value="Genomic_DNA"/>
</dbReference>